<proteinExistence type="predicted"/>
<evidence type="ECO:0000313" key="1">
    <source>
        <dbReference type="EMBL" id="KXG76662.1"/>
    </source>
</evidence>
<organism evidence="1 2">
    <name type="scientific">Fervidicola ferrireducens</name>
    <dbReference type="NCBI Taxonomy" id="520764"/>
    <lineage>
        <taxon>Bacteria</taxon>
        <taxon>Bacillati</taxon>
        <taxon>Bacillota</taxon>
        <taxon>Clostridia</taxon>
        <taxon>Thermosediminibacterales</taxon>
        <taxon>Thermosediminibacteraceae</taxon>
        <taxon>Fervidicola</taxon>
    </lineage>
</organism>
<keyword evidence="2" id="KW-1185">Reference proteome</keyword>
<reference evidence="1 2" key="1">
    <citation type="submission" date="2015-12" db="EMBL/GenBank/DDBJ databases">
        <title>Draft genome sequnece of Fervidicola ferrireducens strain Y170.</title>
        <authorList>
            <person name="Patel B.K."/>
        </authorList>
    </citation>
    <scope>NUCLEOTIDE SEQUENCE [LARGE SCALE GENOMIC DNA]</scope>
    <source>
        <strain evidence="1 2">Y170</strain>
    </source>
</reference>
<gene>
    <name evidence="1" type="ORF">AN618_15550</name>
</gene>
<evidence type="ECO:0000313" key="2">
    <source>
        <dbReference type="Proteomes" id="UP000070427"/>
    </source>
</evidence>
<sequence>MGEYPNYPDYNGCPDYHDHHEYHDHKHDDHQYDHCNYDMIEAEMMSMYDPLCHEIMHHVRMVCDRYDDPWRCPCPTREMVERWCDEVLYSWSPSWYSAEAETQQFGRRPLRSLVLALLIFELLRRRRRIYR</sequence>
<protein>
    <submittedName>
        <fullName evidence="1">Uncharacterized protein</fullName>
    </submittedName>
</protein>
<dbReference type="EMBL" id="LOED01000018">
    <property type="protein sequence ID" value="KXG76662.1"/>
    <property type="molecule type" value="Genomic_DNA"/>
</dbReference>
<dbReference type="Proteomes" id="UP000070427">
    <property type="component" value="Unassembled WGS sequence"/>
</dbReference>
<comment type="caution">
    <text evidence="1">The sequence shown here is derived from an EMBL/GenBank/DDBJ whole genome shotgun (WGS) entry which is preliminary data.</text>
</comment>
<accession>A0A140L7Y7</accession>
<dbReference type="AlphaFoldDB" id="A0A140L7Y7"/>
<name>A0A140L7Y7_9FIRM</name>
<dbReference type="InParanoid" id="A0A140L7Y7"/>